<name>A0A077ND53_XENBV</name>
<organism evidence="1">
    <name type="scientific">Xenorhabdus bovienii str. puntauvense</name>
    <dbReference type="NCBI Taxonomy" id="1398201"/>
    <lineage>
        <taxon>Bacteria</taxon>
        <taxon>Pseudomonadati</taxon>
        <taxon>Pseudomonadota</taxon>
        <taxon>Gammaproteobacteria</taxon>
        <taxon>Enterobacterales</taxon>
        <taxon>Morganellaceae</taxon>
        <taxon>Xenorhabdus</taxon>
    </lineage>
</organism>
<dbReference type="HOGENOM" id="CLU_3259932_0_0_6"/>
<reference evidence="1" key="1">
    <citation type="submission" date="2013-07" db="EMBL/GenBank/DDBJ databases">
        <title>Sub-species coevolution in mutualistic symbiosis.</title>
        <authorList>
            <person name="Murfin K."/>
            <person name="Klassen J."/>
            <person name="Lee M."/>
            <person name="Forst S."/>
            <person name="Stock P."/>
            <person name="Goodrich-Blair H."/>
        </authorList>
    </citation>
    <scope>NUCLEOTIDE SEQUENCE [LARGE SCALE GENOMIC DNA]</scope>
    <source>
        <strain evidence="1">Puntauvense</strain>
    </source>
</reference>
<comment type="caution">
    <text evidence="1">The sequence shown here is derived from an EMBL/GenBank/DDBJ whole genome shotgun (WGS) entry which is preliminary data.</text>
</comment>
<dbReference type="Proteomes" id="UP000028511">
    <property type="component" value="Unassembled WGS sequence"/>
</dbReference>
<accession>A0A077ND53</accession>
<sequence length="42" mass="4756">MVCHTETYSVGCSNTYSELGTSRFVKERILHLSLAVCFDMLI</sequence>
<protein>
    <submittedName>
        <fullName evidence="1">Uncharacterized protein</fullName>
    </submittedName>
</protein>
<gene>
    <name evidence="1" type="ORF">XBP1_1640006</name>
</gene>
<proteinExistence type="predicted"/>
<dbReference type="AlphaFoldDB" id="A0A077ND53"/>
<dbReference type="EMBL" id="CBSW010000073">
    <property type="protein sequence ID" value="CDG95855.1"/>
    <property type="molecule type" value="Genomic_DNA"/>
</dbReference>
<evidence type="ECO:0000313" key="1">
    <source>
        <dbReference type="EMBL" id="CDG95855.1"/>
    </source>
</evidence>